<organism evidence="2 3">
    <name type="scientific">Roseiconus nitratireducens</name>
    <dbReference type="NCBI Taxonomy" id="2605748"/>
    <lineage>
        <taxon>Bacteria</taxon>
        <taxon>Pseudomonadati</taxon>
        <taxon>Planctomycetota</taxon>
        <taxon>Planctomycetia</taxon>
        <taxon>Pirellulales</taxon>
        <taxon>Pirellulaceae</taxon>
        <taxon>Roseiconus</taxon>
    </lineage>
</organism>
<reference evidence="2 3" key="1">
    <citation type="submission" date="2019-08" db="EMBL/GenBank/DDBJ databases">
        <authorList>
            <person name="Dhanesh K."/>
            <person name="Kumar G."/>
            <person name="Sasikala C."/>
            <person name="Venkata Ramana C."/>
        </authorList>
    </citation>
    <scope>NUCLEOTIDE SEQUENCE [LARGE SCALE GENOMIC DNA]</scope>
    <source>
        <strain evidence="2 3">JC645</strain>
    </source>
</reference>
<dbReference type="InterPro" id="IPR011042">
    <property type="entry name" value="6-blade_b-propeller_TolB-like"/>
</dbReference>
<dbReference type="Proteomes" id="UP000324479">
    <property type="component" value="Unassembled WGS sequence"/>
</dbReference>
<sequence>MLGACGILSAKPLVGQEPAVEQPAAEAEPAGEAQQAADASGETDSESPKPVQDQADPSAEPVVAEVEVPSPIDAEQAKVTYPRAVAVAGEKLYIVDLDLPGIWLRTPDELKVYTPGTKLLRKPVNRPWAVAVHPDDGILIGDSASREIYAAAGPGTTLKALNNGYLGIPMALAVGPEGKTVYVGDAERRAVFRLPIDGGKPELVARVNARGLSFDADGKLWAITPDADAVQRIDVDAKTAEAIIVERPYQFPNGIVWVGDHGFVTDGYGKSIWKFTADGQTEKWFEGEPLVNPVGITADDKFLYVADPRKEQVFRFDRQSKQVEPLL</sequence>
<dbReference type="EMBL" id="VWOX01000005">
    <property type="protein sequence ID" value="KAA5543893.1"/>
    <property type="molecule type" value="Genomic_DNA"/>
</dbReference>
<proteinExistence type="predicted"/>
<protein>
    <submittedName>
        <fullName evidence="2">Uncharacterized protein</fullName>
    </submittedName>
</protein>
<dbReference type="SUPFAM" id="SSF63825">
    <property type="entry name" value="YWTD domain"/>
    <property type="match status" value="1"/>
</dbReference>
<dbReference type="Gene3D" id="2.120.10.30">
    <property type="entry name" value="TolB, C-terminal domain"/>
    <property type="match status" value="1"/>
</dbReference>
<dbReference type="PANTHER" id="PTHR40274">
    <property type="entry name" value="VIRGINIAMYCIN B LYASE"/>
    <property type="match status" value="1"/>
</dbReference>
<accession>A0A5M6D966</accession>
<dbReference type="InterPro" id="IPR051344">
    <property type="entry name" value="Vgb"/>
</dbReference>
<feature type="compositionally biased region" description="Low complexity" evidence="1">
    <location>
        <begin position="15"/>
        <end position="42"/>
    </location>
</feature>
<keyword evidence="3" id="KW-1185">Reference proteome</keyword>
<dbReference type="AlphaFoldDB" id="A0A5M6D966"/>
<comment type="caution">
    <text evidence="2">The sequence shown here is derived from an EMBL/GenBank/DDBJ whole genome shotgun (WGS) entry which is preliminary data.</text>
</comment>
<dbReference type="PANTHER" id="PTHR40274:SF3">
    <property type="entry name" value="VIRGINIAMYCIN B LYASE"/>
    <property type="match status" value="1"/>
</dbReference>
<evidence type="ECO:0000313" key="3">
    <source>
        <dbReference type="Proteomes" id="UP000324479"/>
    </source>
</evidence>
<gene>
    <name evidence="2" type="ORF">FYK55_10900</name>
</gene>
<evidence type="ECO:0000313" key="2">
    <source>
        <dbReference type="EMBL" id="KAA5543893.1"/>
    </source>
</evidence>
<name>A0A5M6D966_9BACT</name>
<feature type="region of interest" description="Disordered" evidence="1">
    <location>
        <begin position="13"/>
        <end position="63"/>
    </location>
</feature>
<evidence type="ECO:0000256" key="1">
    <source>
        <dbReference type="SAM" id="MobiDB-lite"/>
    </source>
</evidence>